<evidence type="ECO:0000256" key="4">
    <source>
        <dbReference type="ARBA" id="ARBA00022692"/>
    </source>
</evidence>
<evidence type="ECO:0000256" key="6">
    <source>
        <dbReference type="ARBA" id="ARBA00023136"/>
    </source>
</evidence>
<evidence type="ECO:0000256" key="5">
    <source>
        <dbReference type="ARBA" id="ARBA00022989"/>
    </source>
</evidence>
<sequence length="205" mass="22264">MTALLPINVMAGVAIFGDDLGPEKFIAMVLCVWGFSSYIYGESKKYEDVAIEGDEESNGAVVKTNFSGRRVGKKRMGVLLRATALQSWRLLPLLWQLPACRWSVTTGKRTGTARMIFLTSSLHSGICMTALLPINVMAGVTIFGDELGPEKCIAMVLCVWGFSSYIYGESKKYEDVAIEGDEESNVVGGTVARKYGSIEGAVENV</sequence>
<dbReference type="Pfam" id="PF16913">
    <property type="entry name" value="PUNUT"/>
    <property type="match status" value="2"/>
</dbReference>
<reference evidence="7" key="1">
    <citation type="submission" date="2020-01" db="EMBL/GenBank/DDBJ databases">
        <title>Genome sequence of Kobresia littledalei, the first chromosome-level genome in the family Cyperaceae.</title>
        <authorList>
            <person name="Qu G."/>
        </authorList>
    </citation>
    <scope>NUCLEOTIDE SEQUENCE</scope>
    <source>
        <strain evidence="7">C.B.Clarke</strain>
        <tissue evidence="7">Leaf</tissue>
    </source>
</reference>
<accession>A0A833R7U4</accession>
<evidence type="ECO:0000313" key="7">
    <source>
        <dbReference type="EMBL" id="KAF3339745.1"/>
    </source>
</evidence>
<dbReference type="PANTHER" id="PTHR31376">
    <property type="entry name" value="OS09G0467300 PROTEIN-RELATED"/>
    <property type="match status" value="1"/>
</dbReference>
<gene>
    <name evidence="7" type="ORF">FCM35_KLT15516</name>
</gene>
<dbReference type="GO" id="GO:0005345">
    <property type="term" value="F:purine nucleobase transmembrane transporter activity"/>
    <property type="evidence" value="ECO:0007669"/>
    <property type="project" value="UniProtKB-ARBA"/>
</dbReference>
<name>A0A833R7U4_9POAL</name>
<dbReference type="PANTHER" id="PTHR31376:SF3">
    <property type="entry name" value="PURINE PERMEASE 4-RELATED"/>
    <property type="match status" value="1"/>
</dbReference>
<comment type="similarity">
    <text evidence="2">Belongs to the purine permeases (TC 2.A.7.14) family.</text>
</comment>
<dbReference type="Proteomes" id="UP000623129">
    <property type="component" value="Unassembled WGS sequence"/>
</dbReference>
<keyword evidence="5" id="KW-1133">Transmembrane helix</keyword>
<organism evidence="7 8">
    <name type="scientific">Carex littledalei</name>
    <dbReference type="NCBI Taxonomy" id="544730"/>
    <lineage>
        <taxon>Eukaryota</taxon>
        <taxon>Viridiplantae</taxon>
        <taxon>Streptophyta</taxon>
        <taxon>Embryophyta</taxon>
        <taxon>Tracheophyta</taxon>
        <taxon>Spermatophyta</taxon>
        <taxon>Magnoliopsida</taxon>
        <taxon>Liliopsida</taxon>
        <taxon>Poales</taxon>
        <taxon>Cyperaceae</taxon>
        <taxon>Cyperoideae</taxon>
        <taxon>Cariceae</taxon>
        <taxon>Carex</taxon>
        <taxon>Carex subgen. Euthyceras</taxon>
    </lineage>
</organism>
<protein>
    <submittedName>
        <fullName evidence="7">Purine permease 4</fullName>
    </submittedName>
</protein>
<keyword evidence="3" id="KW-0813">Transport</keyword>
<evidence type="ECO:0000313" key="8">
    <source>
        <dbReference type="Proteomes" id="UP000623129"/>
    </source>
</evidence>
<dbReference type="EMBL" id="SWLB01000003">
    <property type="protein sequence ID" value="KAF3339745.1"/>
    <property type="molecule type" value="Genomic_DNA"/>
</dbReference>
<evidence type="ECO:0000256" key="2">
    <source>
        <dbReference type="ARBA" id="ARBA00006213"/>
    </source>
</evidence>
<dbReference type="InterPro" id="IPR030182">
    <property type="entry name" value="PUP_plant"/>
</dbReference>
<comment type="caution">
    <text evidence="7">The sequence shown here is derived from an EMBL/GenBank/DDBJ whole genome shotgun (WGS) entry which is preliminary data.</text>
</comment>
<comment type="subcellular location">
    <subcellularLocation>
        <location evidence="1">Membrane</location>
    </subcellularLocation>
</comment>
<dbReference type="OrthoDB" id="683622at2759"/>
<evidence type="ECO:0000256" key="1">
    <source>
        <dbReference type="ARBA" id="ARBA00004370"/>
    </source>
</evidence>
<keyword evidence="4" id="KW-0812">Transmembrane</keyword>
<dbReference type="AlphaFoldDB" id="A0A833R7U4"/>
<proteinExistence type="inferred from homology"/>
<keyword evidence="8" id="KW-1185">Reference proteome</keyword>
<keyword evidence="6" id="KW-0472">Membrane</keyword>
<dbReference type="GO" id="GO:0016020">
    <property type="term" value="C:membrane"/>
    <property type="evidence" value="ECO:0007669"/>
    <property type="project" value="UniProtKB-SubCell"/>
</dbReference>
<evidence type="ECO:0000256" key="3">
    <source>
        <dbReference type="ARBA" id="ARBA00022448"/>
    </source>
</evidence>
<dbReference type="GO" id="GO:0015211">
    <property type="term" value="F:purine nucleoside transmembrane transporter activity"/>
    <property type="evidence" value="ECO:0007669"/>
    <property type="project" value="InterPro"/>
</dbReference>